<reference evidence="2" key="4">
    <citation type="journal article" date="2001" name="Nature">
        <title>Functional annotation of a full-length mouse cDNA collection.</title>
        <authorList>
            <consortium name="The RIKEN Genome Exploration Research Group Phase II Team and the FANTOM Consortium"/>
        </authorList>
    </citation>
    <scope>NUCLEOTIDE SEQUENCE</scope>
    <source>
        <strain evidence="2">C57BL/6J</strain>
        <tissue evidence="2">Corpora quadrigemina</tissue>
    </source>
</reference>
<dbReference type="ExpressionAtlas" id="Q3USW9">
    <property type="expression patterns" value="baseline and differential"/>
</dbReference>
<dbReference type="Antibodypedia" id="34768">
    <property type="antibodies" value="117 antibodies from 19 providers"/>
</dbReference>
<proteinExistence type="evidence at transcript level"/>
<evidence type="ECO:0000256" key="1">
    <source>
        <dbReference type="SAM" id="MobiDB-lite"/>
    </source>
</evidence>
<dbReference type="VEuPathDB" id="HostDB:ENSMUSG00000049755"/>
<name>Q3USW9_MOUSE</name>
<dbReference type="MGI" id="MGI:2442105">
    <property type="gene designation" value="Zfp672"/>
</dbReference>
<dbReference type="HOGENOM" id="CLU_2084060_0_0_1"/>
<feature type="compositionally biased region" description="Basic and acidic residues" evidence="1">
    <location>
        <begin position="26"/>
        <end position="42"/>
    </location>
</feature>
<reference evidence="2" key="5">
    <citation type="journal article" date="2002" name="Nature">
        <title>Analysis of the mouse transcriptome based on functional annotation of 60,770 full-length cDNAs.</title>
        <authorList>
            <consortium name="The FANTOM Consortium and the RIKEN Genome Exploration Research Group Phase I and II Team"/>
        </authorList>
    </citation>
    <scope>NUCLEOTIDE SEQUENCE</scope>
    <source>
        <strain evidence="2">C57BL/6J</strain>
        <tissue evidence="2">Corpora quadrigemina</tissue>
    </source>
</reference>
<reference evidence="2" key="8">
    <citation type="journal article" date="2005" name="Science">
        <title>Antisense Transcription in the Mammalian Transcriptome.</title>
        <authorList>
            <consortium name="RIKEN Genome Exploration Research Group and Genome Science Group (Genome Network Project Core Group) and the FANTOM Consortium"/>
        </authorList>
    </citation>
    <scope>NUCLEOTIDE SEQUENCE</scope>
    <source>
        <strain evidence="2">C57BL/6J</strain>
        <tissue evidence="2">Corpora quadrigemina</tissue>
    </source>
</reference>
<sequence>MRMEEDGVPQSEVKGIPELVPVRVQESPHKPQEYQSQSDRDSVLNAHPTVGRHSLDSGTECYYHELRFRVSLYRQKPIMNSQAIAGRACRVIGLFPSCVCVCLNNLDITVQVDFYLA</sequence>
<reference evidence="3" key="10">
    <citation type="journal article" date="2011" name="PLoS Biol.">
        <title>Modernizing reference genome assemblies.</title>
        <authorList>
            <person name="Church D.M."/>
            <person name="Schneider V.A."/>
            <person name="Graves T."/>
            <person name="Auger K."/>
            <person name="Cunningham F."/>
            <person name="Bouk N."/>
            <person name="Chen H.C."/>
            <person name="Agarwala R."/>
            <person name="McLaren W.M."/>
            <person name="Ritchie G.R."/>
            <person name="Albracht D."/>
            <person name="Kremitzki M."/>
            <person name="Rock S."/>
            <person name="Kotkiewicz H."/>
            <person name="Kremitzki C."/>
            <person name="Wollam A."/>
            <person name="Trani L."/>
            <person name="Fulton L."/>
            <person name="Fulton R."/>
            <person name="Matthews L."/>
            <person name="Whitehead S."/>
            <person name="Chow W."/>
            <person name="Torrance J."/>
            <person name="Dunn M."/>
            <person name="Harden G."/>
            <person name="Threadgold G."/>
            <person name="Wood J."/>
            <person name="Collins J."/>
            <person name="Heath P."/>
            <person name="Griffiths G."/>
            <person name="Pelan S."/>
            <person name="Grafham D."/>
            <person name="Eichler E.E."/>
            <person name="Weinstock G."/>
            <person name="Mardis E.R."/>
            <person name="Wilson R.K."/>
            <person name="Howe K."/>
            <person name="Flicek P."/>
            <person name="Hubbard T."/>
        </authorList>
    </citation>
    <scope>NUCLEOTIDE SEQUENCE [LARGE SCALE GENOMIC DNA]</scope>
    <source>
        <strain evidence="3">C57BL/6J</strain>
    </source>
</reference>
<gene>
    <name evidence="3" type="primary">Zfp672</name>
</gene>
<evidence type="ECO:0000313" key="4">
    <source>
        <dbReference type="Proteomes" id="UP000000589"/>
    </source>
</evidence>
<reference evidence="2" key="6">
    <citation type="submission" date="2004-03" db="EMBL/GenBank/DDBJ databases">
        <authorList>
            <person name="Arakawa T."/>
            <person name="Carninci P."/>
            <person name="Fukuda S."/>
            <person name="Hashizume W."/>
            <person name="Hayashida K."/>
            <person name="Hori F."/>
            <person name="Iida J."/>
            <person name="Imamura K."/>
            <person name="Imotani K."/>
            <person name="Itoh M."/>
            <person name="Kanagawa S."/>
            <person name="Kawai J."/>
            <person name="Kojima M."/>
            <person name="Konno H."/>
            <person name="Murata M."/>
            <person name="Nakamura M."/>
            <person name="Ninomiya N."/>
            <person name="Nishiyori H."/>
            <person name="Nomura K."/>
            <person name="Ohno M."/>
            <person name="Sakazume N."/>
            <person name="Sano H."/>
            <person name="Sasaki D."/>
            <person name="Shibata K."/>
            <person name="Shiraki T."/>
            <person name="Tagami M."/>
            <person name="Tagami Y."/>
            <person name="Waki K."/>
            <person name="Watahiki A."/>
            <person name="Muramatsu M."/>
            <person name="Hayashizaki Y."/>
        </authorList>
    </citation>
    <scope>NUCLEOTIDE SEQUENCE</scope>
    <source>
        <strain evidence="2">C57BL/6J</strain>
        <tissue evidence="2">Corpora quadrigemina</tissue>
    </source>
</reference>
<dbReference type="Proteomes" id="UP000000589">
    <property type="component" value="Chromosome 11"/>
</dbReference>
<accession>Q3USW9</accession>
<dbReference type="GeneTree" id="ENSGT01150000286944"/>
<evidence type="ECO:0000313" key="2">
    <source>
        <dbReference type="EMBL" id="BAE24211.1"/>
    </source>
</evidence>
<dbReference type="AlphaFoldDB" id="Q3USW9"/>
<reference evidence="3" key="11">
    <citation type="submission" date="2025-05" db="UniProtKB">
        <authorList>
            <consortium name="Ensembl"/>
        </authorList>
    </citation>
    <scope>IDENTIFICATION</scope>
    <source>
        <strain evidence="3">C57BL/6J</strain>
    </source>
</reference>
<keyword evidence="4" id="KW-1185">Reference proteome</keyword>
<dbReference type="Ensembl" id="ENSMUST00000065533.3">
    <property type="protein sequence ID" value="ENSMUSP00000070680.3"/>
    <property type="gene ID" value="ENSMUSG00000049755.15"/>
</dbReference>
<reference evidence="2" key="7">
    <citation type="journal article" date="2005" name="Science">
        <title>The Transcriptional Landscape of the Mammalian Genome.</title>
        <authorList>
            <consortium name="The FANTOM Consortium"/>
            <consortium name="Riken Genome Exploration Research Group and Genome Science Group (Genome Network Project Core Group)"/>
        </authorList>
    </citation>
    <scope>NUCLEOTIDE SEQUENCE</scope>
    <source>
        <strain evidence="2">C57BL/6J</strain>
        <tissue evidence="2">Corpora quadrigemina</tissue>
    </source>
</reference>
<reference evidence="2" key="3">
    <citation type="journal article" date="2000" name="Genome Res.">
        <title>RIKEN integrated sequence analysis (RISA) system--384-format sequencing pipeline with 384 multicapillary sequencer.</title>
        <authorList>
            <person name="Shibata K."/>
            <person name="Itoh M."/>
            <person name="Aizawa K."/>
            <person name="Nagaoka S."/>
            <person name="Sasaki N."/>
            <person name="Carninci P."/>
            <person name="Konno H."/>
            <person name="Akiyama J."/>
            <person name="Nishi K."/>
            <person name="Kitsunai T."/>
            <person name="Tashiro H."/>
            <person name="Itoh M."/>
            <person name="Sumi N."/>
            <person name="Ishii Y."/>
            <person name="Nakamura S."/>
            <person name="Hazama M."/>
            <person name="Nishine T."/>
            <person name="Harada A."/>
            <person name="Yamamoto R."/>
            <person name="Matsumoto H."/>
            <person name="Sakaguchi S."/>
            <person name="Ikegami T."/>
            <person name="Kashiwagi K."/>
            <person name="Fujiwake S."/>
            <person name="Inoue K."/>
            <person name="Togawa Y."/>
            <person name="Izawa M."/>
            <person name="Ohara E."/>
            <person name="Watahiki M."/>
            <person name="Yoneda Y."/>
            <person name="Ishikawa T."/>
            <person name="Ozawa K."/>
            <person name="Tanaka T."/>
            <person name="Matsuura S."/>
            <person name="Kawai J."/>
            <person name="Okazaki Y."/>
            <person name="Muramatsu M."/>
            <person name="Inoue Y."/>
            <person name="Kira A."/>
            <person name="Hayashizaki Y."/>
        </authorList>
    </citation>
    <scope>NUCLEOTIDE SEQUENCE</scope>
    <source>
        <strain evidence="2">C57BL/6J</strain>
        <tissue evidence="2">Corpora quadrigemina</tissue>
    </source>
</reference>
<reference evidence="2" key="1">
    <citation type="journal article" date="1999" name="Methods Enzymol.">
        <title>High-efficiency full-length cDNA cloning.</title>
        <authorList>
            <person name="Carninci P."/>
            <person name="Hayashizaki Y."/>
        </authorList>
    </citation>
    <scope>NUCLEOTIDE SEQUENCE</scope>
    <source>
        <strain evidence="2">C57BL/6J</strain>
        <tissue evidence="2">Corpora quadrigemina</tissue>
    </source>
</reference>
<organism evidence="2">
    <name type="scientific">Mus musculus</name>
    <name type="common">Mouse</name>
    <dbReference type="NCBI Taxonomy" id="10090"/>
    <lineage>
        <taxon>Eukaryota</taxon>
        <taxon>Metazoa</taxon>
        <taxon>Chordata</taxon>
        <taxon>Craniata</taxon>
        <taxon>Vertebrata</taxon>
        <taxon>Euteleostomi</taxon>
        <taxon>Mammalia</taxon>
        <taxon>Eutheria</taxon>
        <taxon>Euarchontoglires</taxon>
        <taxon>Glires</taxon>
        <taxon>Rodentia</taxon>
        <taxon>Myomorpha</taxon>
        <taxon>Muroidea</taxon>
        <taxon>Muridae</taxon>
        <taxon>Murinae</taxon>
        <taxon>Mus</taxon>
        <taxon>Mus</taxon>
    </lineage>
</organism>
<dbReference type="Bgee" id="ENSMUSG00000049755">
    <property type="expression patterns" value="Expressed in spermatocyte and 254 other cell types or tissues"/>
</dbReference>
<feature type="region of interest" description="Disordered" evidence="1">
    <location>
        <begin position="1"/>
        <end position="51"/>
    </location>
</feature>
<protein>
    <submittedName>
        <fullName evidence="3">Zinc finger protein 672</fullName>
    </submittedName>
</protein>
<reference evidence="2" key="2">
    <citation type="journal article" date="2000" name="Genome Res.">
        <title>Normalization and subtraction of cap-trapper-selected cDNAs to prepare full-length cDNA libraries for rapid discovery of new genes.</title>
        <authorList>
            <person name="Carninci P."/>
            <person name="Shibata Y."/>
            <person name="Hayatsu N."/>
            <person name="Sugahara Y."/>
            <person name="Shibata K."/>
            <person name="Itoh M."/>
            <person name="Konno H."/>
            <person name="Okazaki Y."/>
            <person name="Muramatsu M."/>
            <person name="Hayashizaki Y."/>
        </authorList>
    </citation>
    <scope>NUCLEOTIDE SEQUENCE</scope>
    <source>
        <strain evidence="2">C57BL/6J</strain>
        <tissue evidence="2">Corpora quadrigemina</tissue>
    </source>
</reference>
<dbReference type="EMBL" id="AK140012">
    <property type="protein sequence ID" value="BAE24211.1"/>
    <property type="molecule type" value="mRNA"/>
</dbReference>
<evidence type="ECO:0000313" key="3">
    <source>
        <dbReference type="Ensembl" id="ENSMUSP00000070680.3"/>
    </source>
</evidence>
<reference evidence="3 4" key="9">
    <citation type="journal article" date="2009" name="PLoS Biol.">
        <title>Lineage-specific biology revealed by a finished genome assembly of the mouse.</title>
        <authorList>
            <consortium name="Mouse Genome Sequencing Consortium"/>
            <person name="Church D.M."/>
            <person name="Goodstadt L."/>
            <person name="Hillier L.W."/>
            <person name="Zody M.C."/>
            <person name="Goldstein S."/>
            <person name="She X."/>
            <person name="Bult C.J."/>
            <person name="Agarwala R."/>
            <person name="Cherry J.L."/>
            <person name="DiCuccio M."/>
            <person name="Hlavina W."/>
            <person name="Kapustin Y."/>
            <person name="Meric P."/>
            <person name="Maglott D."/>
            <person name="Birtle Z."/>
            <person name="Marques A.C."/>
            <person name="Graves T."/>
            <person name="Zhou S."/>
            <person name="Teague B."/>
            <person name="Potamousis K."/>
            <person name="Churas C."/>
            <person name="Place M."/>
            <person name="Herschleb J."/>
            <person name="Runnheim R."/>
            <person name="Forrest D."/>
            <person name="Amos-Landgraf J."/>
            <person name="Schwartz D.C."/>
            <person name="Cheng Z."/>
            <person name="Lindblad-Toh K."/>
            <person name="Eichler E.E."/>
            <person name="Ponting C.P."/>
        </authorList>
    </citation>
    <scope>NUCLEOTIDE SEQUENCE [LARGE SCALE GENOMIC DNA]</scope>
    <source>
        <strain evidence="3 4">C57BL/6J</strain>
    </source>
</reference>